<keyword evidence="2 5" id="KW-0812">Transmembrane</keyword>
<evidence type="ECO:0000256" key="1">
    <source>
        <dbReference type="ARBA" id="ARBA00004141"/>
    </source>
</evidence>
<dbReference type="PANTHER" id="PTHR43731">
    <property type="entry name" value="RHOMBOID PROTEASE"/>
    <property type="match status" value="1"/>
</dbReference>
<evidence type="ECO:0000259" key="6">
    <source>
        <dbReference type="Pfam" id="PF01694"/>
    </source>
</evidence>
<dbReference type="RefSeq" id="WP_111844235.1">
    <property type="nucleotide sequence ID" value="NZ_UEGI01000005.1"/>
</dbReference>
<name>A0A5C6YZ33_9FLAO</name>
<comment type="caution">
    <text evidence="7">The sequence shown here is derived from an EMBL/GenBank/DDBJ whole genome shotgun (WGS) entry which is preliminary data.</text>
</comment>
<keyword evidence="4 5" id="KW-0472">Membrane</keyword>
<evidence type="ECO:0000256" key="5">
    <source>
        <dbReference type="SAM" id="Phobius"/>
    </source>
</evidence>
<dbReference type="InterPro" id="IPR050925">
    <property type="entry name" value="Rhomboid_protease_S54"/>
</dbReference>
<comment type="subcellular location">
    <subcellularLocation>
        <location evidence="1">Membrane</location>
        <topology evidence="1">Multi-pass membrane protein</topology>
    </subcellularLocation>
</comment>
<proteinExistence type="predicted"/>
<dbReference type="GO" id="GO:0004252">
    <property type="term" value="F:serine-type endopeptidase activity"/>
    <property type="evidence" value="ECO:0007669"/>
    <property type="project" value="InterPro"/>
</dbReference>
<keyword evidence="7" id="KW-0645">Protease</keyword>
<feature type="transmembrane region" description="Helical" evidence="5">
    <location>
        <begin position="92"/>
        <end position="108"/>
    </location>
</feature>
<dbReference type="OrthoDB" id="465874at2"/>
<accession>A0A5C6YZ33</accession>
<dbReference type="PANTHER" id="PTHR43731:SF9">
    <property type="entry name" value="SLR1461 PROTEIN"/>
    <property type="match status" value="1"/>
</dbReference>
<dbReference type="InterPro" id="IPR022764">
    <property type="entry name" value="Peptidase_S54_rhomboid_dom"/>
</dbReference>
<dbReference type="GO" id="GO:0006508">
    <property type="term" value="P:proteolysis"/>
    <property type="evidence" value="ECO:0007669"/>
    <property type="project" value="UniProtKB-KW"/>
</dbReference>
<dbReference type="EMBL" id="VORT01000006">
    <property type="protein sequence ID" value="TXD72979.1"/>
    <property type="molecule type" value="Genomic_DNA"/>
</dbReference>
<dbReference type="SUPFAM" id="SSF144091">
    <property type="entry name" value="Rhomboid-like"/>
    <property type="match status" value="1"/>
</dbReference>
<gene>
    <name evidence="7" type="ORF">ESU54_10015</name>
</gene>
<feature type="transmembrane region" description="Helical" evidence="5">
    <location>
        <begin position="114"/>
        <end position="132"/>
    </location>
</feature>
<keyword evidence="3 5" id="KW-1133">Transmembrane helix</keyword>
<feature type="transmembrane region" description="Helical" evidence="5">
    <location>
        <begin position="164"/>
        <end position="183"/>
    </location>
</feature>
<dbReference type="GO" id="GO:0016020">
    <property type="term" value="C:membrane"/>
    <property type="evidence" value="ECO:0007669"/>
    <property type="project" value="UniProtKB-SubCell"/>
</dbReference>
<organism evidence="7 8">
    <name type="scientific">Aequorivita antarctica</name>
    <dbReference type="NCBI Taxonomy" id="153266"/>
    <lineage>
        <taxon>Bacteria</taxon>
        <taxon>Pseudomonadati</taxon>
        <taxon>Bacteroidota</taxon>
        <taxon>Flavobacteriia</taxon>
        <taxon>Flavobacteriales</taxon>
        <taxon>Flavobacteriaceae</taxon>
        <taxon>Aequorivita</taxon>
    </lineage>
</organism>
<evidence type="ECO:0000313" key="7">
    <source>
        <dbReference type="EMBL" id="TXD72979.1"/>
    </source>
</evidence>
<feature type="transmembrane region" description="Helical" evidence="5">
    <location>
        <begin position="12"/>
        <end position="30"/>
    </location>
</feature>
<evidence type="ECO:0000256" key="2">
    <source>
        <dbReference type="ARBA" id="ARBA00022692"/>
    </source>
</evidence>
<dbReference type="InterPro" id="IPR035952">
    <property type="entry name" value="Rhomboid-like_sf"/>
</dbReference>
<feature type="domain" description="Peptidase S54 rhomboid" evidence="6">
    <location>
        <begin position="53"/>
        <end position="183"/>
    </location>
</feature>
<keyword evidence="7" id="KW-0378">Hydrolase</keyword>
<sequence>MSNSNQLKFTPEVFGYPLLFVMMLWIVFWVESRFGLNFNSYGIYPRELKGLRGILFSPFIHGSLKHLFNNSIPLFVLSSALFYFYRNIRWKVLIFGLLLTGIATWLIGRSSLHIGASGVVYMLAAFLFFKGVFSKQFQLTALALAVVFLYGGMLWYVFPVNPEISWEGHLSGFVMGLLFAFYFKSNPVQNKKYDWERDDYNPDKDPFLKQFDENGNFVELPKELPEEGPTIETIEPKPTQIRVIYSYKKNSEETE</sequence>
<reference evidence="7 8" key="1">
    <citation type="submission" date="2019-08" db="EMBL/GenBank/DDBJ databases">
        <title>Genome of Aequorivita antarctica SW49 (type strain).</title>
        <authorList>
            <person name="Bowman J.P."/>
        </authorList>
    </citation>
    <scope>NUCLEOTIDE SEQUENCE [LARGE SCALE GENOMIC DNA]</scope>
    <source>
        <strain evidence="7 8">SW49</strain>
    </source>
</reference>
<keyword evidence="8" id="KW-1185">Reference proteome</keyword>
<evidence type="ECO:0000256" key="3">
    <source>
        <dbReference type="ARBA" id="ARBA00022989"/>
    </source>
</evidence>
<dbReference type="Proteomes" id="UP000321497">
    <property type="component" value="Unassembled WGS sequence"/>
</dbReference>
<dbReference type="Gene3D" id="1.20.1540.10">
    <property type="entry name" value="Rhomboid-like"/>
    <property type="match status" value="1"/>
</dbReference>
<evidence type="ECO:0000313" key="8">
    <source>
        <dbReference type="Proteomes" id="UP000321497"/>
    </source>
</evidence>
<feature type="transmembrane region" description="Helical" evidence="5">
    <location>
        <begin position="67"/>
        <end position="85"/>
    </location>
</feature>
<dbReference type="Pfam" id="PF01694">
    <property type="entry name" value="Rhomboid"/>
    <property type="match status" value="1"/>
</dbReference>
<dbReference type="AlphaFoldDB" id="A0A5C6YZ33"/>
<protein>
    <submittedName>
        <fullName evidence="7">Rhomboid family intramembrane serine protease</fullName>
    </submittedName>
</protein>
<evidence type="ECO:0000256" key="4">
    <source>
        <dbReference type="ARBA" id="ARBA00023136"/>
    </source>
</evidence>
<feature type="transmembrane region" description="Helical" evidence="5">
    <location>
        <begin position="139"/>
        <end position="158"/>
    </location>
</feature>